<dbReference type="AlphaFoldDB" id="X0YA75"/>
<feature type="non-terminal residue" evidence="1">
    <location>
        <position position="237"/>
    </location>
</feature>
<sequence length="237" mass="24944">LGEKVTQDQGSGVIAIGYVVDVDTALTVCTVSRNDSTGAIINFENTTSVVGDTSEATLPPSSVSDIGEGLYHFIYRTTTTEFDTSNVITGGISGGVITPTDVTAPPHWLTWKPHASYVDEDGVAETDPGIMPDGGSNIGCLAFGRIFLNSMSNPHQWFCSRVADPLDWDSSQLDVGAATTSQNAKAGEVGSPITAMVGYKDHFLVFGCANEIWIMRSDPLQGGVNTVVSKATGFFGP</sequence>
<dbReference type="EMBL" id="BARS01050991">
    <property type="protein sequence ID" value="GAG52745.1"/>
    <property type="molecule type" value="Genomic_DNA"/>
</dbReference>
<organism evidence="1">
    <name type="scientific">marine sediment metagenome</name>
    <dbReference type="NCBI Taxonomy" id="412755"/>
    <lineage>
        <taxon>unclassified sequences</taxon>
        <taxon>metagenomes</taxon>
        <taxon>ecological metagenomes</taxon>
    </lineage>
</organism>
<reference evidence="1" key="1">
    <citation type="journal article" date="2014" name="Front. Microbiol.">
        <title>High frequency of phylogenetically diverse reductive dehalogenase-homologous genes in deep subseafloor sedimentary metagenomes.</title>
        <authorList>
            <person name="Kawai M."/>
            <person name="Futagami T."/>
            <person name="Toyoda A."/>
            <person name="Takaki Y."/>
            <person name="Nishi S."/>
            <person name="Hori S."/>
            <person name="Arai W."/>
            <person name="Tsubouchi T."/>
            <person name="Morono Y."/>
            <person name="Uchiyama I."/>
            <person name="Ito T."/>
            <person name="Fujiyama A."/>
            <person name="Inagaki F."/>
            <person name="Takami H."/>
        </authorList>
    </citation>
    <scope>NUCLEOTIDE SEQUENCE</scope>
    <source>
        <strain evidence="1">Expedition CK06-06</strain>
    </source>
</reference>
<evidence type="ECO:0000313" key="1">
    <source>
        <dbReference type="EMBL" id="GAG52745.1"/>
    </source>
</evidence>
<accession>X0YA75</accession>
<protein>
    <submittedName>
        <fullName evidence="1">Uncharacterized protein</fullName>
    </submittedName>
</protein>
<comment type="caution">
    <text evidence="1">The sequence shown here is derived from an EMBL/GenBank/DDBJ whole genome shotgun (WGS) entry which is preliminary data.</text>
</comment>
<proteinExistence type="predicted"/>
<feature type="non-terminal residue" evidence="1">
    <location>
        <position position="1"/>
    </location>
</feature>
<name>X0YA75_9ZZZZ</name>
<gene>
    <name evidence="1" type="ORF">S01H1_76021</name>
</gene>